<sequence>MSAPMLSSVGLDITRCFGEVDALNRQVGDTKYREWPRALFAAESDRFELWSINMGLLVPGHGSLDYRIRDSTSLKTTFAKFMTDLRDSLDQVLQYGSGAFDNHAALESPHDADDPDGSDGDWTVHASAPAQPSTEVDSTFTLVGEDDSDIDLLVDGVRDPIDRLYKLEKLRLHRHNVVQQARVPITSATVAFENLVLPTAGDLDPVLISAASVTTATCLQVTQLTVRDDQSTVSQSEYAPSSHPGVDVIDFPPPPKGKESGNFFECPYCFTLCPSRSLDIKAWRAHLIRDLRPYICTYETCRNPDQLYDTREDWIQHETTSHFAAWRCLEHEGLAFPSVEAYQTHLATCHGAAGHAELSSSFKADESSLIPPDRRCPICNFSPAAAGDLHKHVALHLERISLFSLPHVSGDDDDDGDDAGSQRVNFPDDGSRNDQSTNLSEGVFGDDNDDDRSSKLSRAGRRSSRLLMEDKRGQASLLDAVRNGDEGTVRKTKIGWHHSYEPLGAGNVDIDTKDNQGLTPLSLAAVKGHEAVVKLLVDTGKVDINSQDSRGLAPLCLVAQHSVEDFDMILRLPGR</sequence>
<gene>
    <name evidence="1" type="ORF">F5144DRAFT_637326</name>
</gene>
<dbReference type="Proteomes" id="UP000724584">
    <property type="component" value="Unassembled WGS sequence"/>
</dbReference>
<accession>A0ACB7PN11</accession>
<keyword evidence="2" id="KW-1185">Reference proteome</keyword>
<dbReference type="EMBL" id="JAGIZQ010000001">
    <property type="protein sequence ID" value="KAH6650493.1"/>
    <property type="molecule type" value="Genomic_DNA"/>
</dbReference>
<organism evidence="1 2">
    <name type="scientific">Chaetomium tenue</name>
    <dbReference type="NCBI Taxonomy" id="1854479"/>
    <lineage>
        <taxon>Eukaryota</taxon>
        <taxon>Fungi</taxon>
        <taxon>Dikarya</taxon>
        <taxon>Ascomycota</taxon>
        <taxon>Pezizomycotina</taxon>
        <taxon>Sordariomycetes</taxon>
        <taxon>Sordariomycetidae</taxon>
        <taxon>Sordariales</taxon>
        <taxon>Chaetomiaceae</taxon>
        <taxon>Chaetomium</taxon>
    </lineage>
</organism>
<evidence type="ECO:0000313" key="1">
    <source>
        <dbReference type="EMBL" id="KAH6650493.1"/>
    </source>
</evidence>
<reference evidence="1 2" key="1">
    <citation type="journal article" date="2021" name="Nat. Commun.">
        <title>Genetic determinants of endophytism in the Arabidopsis root mycobiome.</title>
        <authorList>
            <person name="Mesny F."/>
            <person name="Miyauchi S."/>
            <person name="Thiergart T."/>
            <person name="Pickel B."/>
            <person name="Atanasova L."/>
            <person name="Karlsson M."/>
            <person name="Huettel B."/>
            <person name="Barry K.W."/>
            <person name="Haridas S."/>
            <person name="Chen C."/>
            <person name="Bauer D."/>
            <person name="Andreopoulos W."/>
            <person name="Pangilinan J."/>
            <person name="LaButti K."/>
            <person name="Riley R."/>
            <person name="Lipzen A."/>
            <person name="Clum A."/>
            <person name="Drula E."/>
            <person name="Henrissat B."/>
            <person name="Kohler A."/>
            <person name="Grigoriev I.V."/>
            <person name="Martin F.M."/>
            <person name="Hacquard S."/>
        </authorList>
    </citation>
    <scope>NUCLEOTIDE SEQUENCE [LARGE SCALE GENOMIC DNA]</scope>
    <source>
        <strain evidence="1 2">MPI-SDFR-AT-0079</strain>
    </source>
</reference>
<comment type="caution">
    <text evidence="1">The sequence shown here is derived from an EMBL/GenBank/DDBJ whole genome shotgun (WGS) entry which is preliminary data.</text>
</comment>
<proteinExistence type="predicted"/>
<protein>
    <submittedName>
        <fullName evidence="1">Uncharacterized protein</fullName>
    </submittedName>
</protein>
<evidence type="ECO:0000313" key="2">
    <source>
        <dbReference type="Proteomes" id="UP000724584"/>
    </source>
</evidence>
<name>A0ACB7PN11_9PEZI</name>